<dbReference type="Proteomes" id="UP000005466">
    <property type="component" value="Unassembled WGS sequence"/>
</dbReference>
<comment type="caution">
    <text evidence="1">The sequence shown here is derived from an EMBL/GenBank/DDBJ whole genome shotgun (WGS) entry which is preliminary data.</text>
</comment>
<reference evidence="1 2" key="1">
    <citation type="journal article" date="2011" name="PLoS Pathog.">
        <title>Dynamic evolution of pathogenicity revealed by sequencing and comparative genomics of 19 Pseudomonas syringae isolates.</title>
        <authorList>
            <person name="Baltrus D.A."/>
            <person name="Nishimura M.T."/>
            <person name="Romanchuk A."/>
            <person name="Chang J.H."/>
            <person name="Mukhtar M.S."/>
            <person name="Cherkis K."/>
            <person name="Roach J."/>
            <person name="Grant S.R."/>
            <person name="Jones C.D."/>
            <person name="Dangl J.L."/>
        </authorList>
    </citation>
    <scope>NUCLEOTIDE SEQUENCE [LARGE SCALE GENOMIC DNA]</scope>
    <source>
        <strain evidence="2">race 4</strain>
    </source>
</reference>
<dbReference type="AlphaFoldDB" id="F3CIV3"/>
<feature type="non-terminal residue" evidence="1">
    <location>
        <position position="39"/>
    </location>
</feature>
<protein>
    <submittedName>
        <fullName evidence="1">Conjugal transfer protein</fullName>
    </submittedName>
</protein>
<dbReference type="HOGENOM" id="CLU_3361514_0_0_6"/>
<proteinExistence type="predicted"/>
<organism evidence="1 2">
    <name type="scientific">Pseudomonas savastanoi pv. glycinea str. race 4</name>
    <dbReference type="NCBI Taxonomy" id="875330"/>
    <lineage>
        <taxon>Bacteria</taxon>
        <taxon>Pseudomonadati</taxon>
        <taxon>Pseudomonadota</taxon>
        <taxon>Gammaproteobacteria</taxon>
        <taxon>Pseudomonadales</taxon>
        <taxon>Pseudomonadaceae</taxon>
        <taxon>Pseudomonas</taxon>
    </lineage>
</organism>
<sequence>YGPLMNLFFTQAIRLNSTVIPEQGGHCADGTLRYKYQLA</sequence>
<accession>F3CIV3</accession>
<dbReference type="EMBL" id="ADWY01003718">
    <property type="protein sequence ID" value="EGH19195.1"/>
    <property type="molecule type" value="Genomic_DNA"/>
</dbReference>
<feature type="non-terminal residue" evidence="1">
    <location>
        <position position="1"/>
    </location>
</feature>
<evidence type="ECO:0000313" key="1">
    <source>
        <dbReference type="EMBL" id="EGH19195.1"/>
    </source>
</evidence>
<name>F3CIV3_PSESG</name>
<gene>
    <name evidence="1" type="ORF">Pgy4_40135</name>
</gene>
<evidence type="ECO:0000313" key="2">
    <source>
        <dbReference type="Proteomes" id="UP000005466"/>
    </source>
</evidence>